<keyword evidence="1" id="KW-0648">Protein biosynthesis</keyword>
<dbReference type="GO" id="GO:0005739">
    <property type="term" value="C:mitochondrion"/>
    <property type="evidence" value="ECO:0007669"/>
    <property type="project" value="TreeGrafter"/>
</dbReference>
<organism evidence="2 3">
    <name type="scientific">Camelus dromedarius</name>
    <name type="common">Dromedary</name>
    <name type="synonym">Arabian camel</name>
    <dbReference type="NCBI Taxonomy" id="9838"/>
    <lineage>
        <taxon>Eukaryota</taxon>
        <taxon>Metazoa</taxon>
        <taxon>Chordata</taxon>
        <taxon>Craniata</taxon>
        <taxon>Vertebrata</taxon>
        <taxon>Euteleostomi</taxon>
        <taxon>Mammalia</taxon>
        <taxon>Eutheria</taxon>
        <taxon>Laurasiatheria</taxon>
        <taxon>Artiodactyla</taxon>
        <taxon>Tylopoda</taxon>
        <taxon>Camelidae</taxon>
        <taxon>Camelus</taxon>
    </lineage>
</organism>
<dbReference type="SUPFAM" id="SSF55186">
    <property type="entry name" value="ThrRS/AlaRS common domain"/>
    <property type="match status" value="1"/>
</dbReference>
<keyword evidence="2" id="KW-0436">Ligase</keyword>
<dbReference type="PANTHER" id="PTHR11451:SF38">
    <property type="entry name" value="THREONINE--TRNA LIGASE 2, CYTOPLASMIC"/>
    <property type="match status" value="1"/>
</dbReference>
<proteinExistence type="predicted"/>
<protein>
    <submittedName>
        <fullName evidence="2">Threonine--tRNA ligase 2</fullName>
    </submittedName>
</protein>
<dbReference type="GO" id="GO:0006435">
    <property type="term" value="P:threonyl-tRNA aminoacylation"/>
    <property type="evidence" value="ECO:0007669"/>
    <property type="project" value="TreeGrafter"/>
</dbReference>
<comment type="caution">
    <text evidence="2">The sequence shown here is derived from an EMBL/GenBank/DDBJ whole genome shotgun (WGS) entry which is preliminary data.</text>
</comment>
<dbReference type="EMBL" id="JWIN03000027">
    <property type="protein sequence ID" value="KAB1257111.1"/>
    <property type="molecule type" value="Genomic_DNA"/>
</dbReference>
<dbReference type="Proteomes" id="UP000299084">
    <property type="component" value="Unassembled WGS sequence"/>
</dbReference>
<reference evidence="2 3" key="1">
    <citation type="journal article" date="2019" name="Mol. Ecol. Resour.">
        <title>Improving Illumina assemblies with Hi-C and long reads: an example with the North African dromedary.</title>
        <authorList>
            <person name="Elbers J.P."/>
            <person name="Rogers M.F."/>
            <person name="Perelman P.L."/>
            <person name="Proskuryakova A.A."/>
            <person name="Serdyukova N.A."/>
            <person name="Johnson W.E."/>
            <person name="Horin P."/>
            <person name="Corander J."/>
            <person name="Murphy D."/>
            <person name="Burger P.A."/>
        </authorList>
    </citation>
    <scope>NUCLEOTIDE SEQUENCE [LARGE SCALE GENOMIC DNA]</scope>
    <source>
        <strain evidence="2">Drom800</strain>
        <tissue evidence="2">Blood</tissue>
    </source>
</reference>
<dbReference type="PANTHER" id="PTHR11451">
    <property type="entry name" value="THREONINE-TRNA LIGASE"/>
    <property type="match status" value="1"/>
</dbReference>
<keyword evidence="3" id="KW-1185">Reference proteome</keyword>
<evidence type="ECO:0000256" key="1">
    <source>
        <dbReference type="ARBA" id="ARBA00022917"/>
    </source>
</evidence>
<dbReference type="GO" id="GO:0004829">
    <property type="term" value="F:threonine-tRNA ligase activity"/>
    <property type="evidence" value="ECO:0007669"/>
    <property type="project" value="TreeGrafter"/>
</dbReference>
<sequence>MELYYGGHLGYGPPIEAGFYYDMFLEDRAVSSEELSALENLCKAIIQEKQPFERLEVSKDVLLDMFKYNKFKCCILNEKVNTPTTTVYR</sequence>
<name>A0A5N4CDX5_CAMDR</name>
<dbReference type="AlphaFoldDB" id="A0A5N4CDX5"/>
<evidence type="ECO:0000313" key="2">
    <source>
        <dbReference type="EMBL" id="KAB1257111.1"/>
    </source>
</evidence>
<dbReference type="Gene3D" id="3.30.980.10">
    <property type="entry name" value="Threonyl-trna Synthetase, Chain A, domain 2"/>
    <property type="match status" value="1"/>
</dbReference>
<gene>
    <name evidence="2" type="ORF">Cadr_000025962</name>
</gene>
<dbReference type="GO" id="GO:0000166">
    <property type="term" value="F:nucleotide binding"/>
    <property type="evidence" value="ECO:0007669"/>
    <property type="project" value="InterPro"/>
</dbReference>
<accession>A0A5N4CDX5</accession>
<evidence type="ECO:0000313" key="3">
    <source>
        <dbReference type="Proteomes" id="UP000299084"/>
    </source>
</evidence>
<dbReference type="InterPro" id="IPR018163">
    <property type="entry name" value="Thr/Ala-tRNA-synth_IIc_edit"/>
</dbReference>